<feature type="signal peptide" evidence="1">
    <location>
        <begin position="1"/>
        <end position="26"/>
    </location>
</feature>
<name>A0A399S871_9BACT</name>
<accession>A0A399S871</accession>
<dbReference type="RefSeq" id="WP_119432442.1">
    <property type="nucleotide sequence ID" value="NZ_QWGE01000003.1"/>
</dbReference>
<evidence type="ECO:0008006" key="4">
    <source>
        <dbReference type="Google" id="ProtNLM"/>
    </source>
</evidence>
<gene>
    <name evidence="2" type="ORF">D1627_11880</name>
</gene>
<feature type="chain" id="PRO_5017274602" description="Lipoprotein" evidence="1">
    <location>
        <begin position="27"/>
        <end position="278"/>
    </location>
</feature>
<dbReference type="EMBL" id="QWGE01000003">
    <property type="protein sequence ID" value="RIJ37785.1"/>
    <property type="molecule type" value="Genomic_DNA"/>
</dbReference>
<reference evidence="3" key="1">
    <citation type="submission" date="2018-08" db="EMBL/GenBank/DDBJ databases">
        <title>Mucilaginibacter sp. MYSH2.</title>
        <authorList>
            <person name="Seo T."/>
        </authorList>
    </citation>
    <scope>NUCLEOTIDE SEQUENCE [LARGE SCALE GENOMIC DNA]</scope>
    <source>
        <strain evidence="3">KIRAN</strain>
    </source>
</reference>
<sequence length="278" mass="30123">MKKHFFTLMPKALLLCALFAATSCQEDEETSVSNEEVESAEVNALMEEEYSSVSAFVEDATQAEPVQGGRVATTAESLPSCATISYVGQTKTLTIDFGTTNCTCRDGLERRGKIIAVFSGTRGEVGSKSTITLENYFVNNVQFTGSMVRTYQGNHTVSVAVRNASMITDEGTATWSSDRTVQQIAGMDTRTIFDDVWTVSGNYTGVNRRGVAYTTVIEQPLKKVLAIGCARNFVSGVISITNENGGNLKLNYDPTGKEPCDNIAEITINGRSKLISLR</sequence>
<evidence type="ECO:0000313" key="2">
    <source>
        <dbReference type="EMBL" id="RIJ37785.1"/>
    </source>
</evidence>
<evidence type="ECO:0000256" key="1">
    <source>
        <dbReference type="SAM" id="SignalP"/>
    </source>
</evidence>
<dbReference type="PROSITE" id="PS51257">
    <property type="entry name" value="PROKAR_LIPOPROTEIN"/>
    <property type="match status" value="1"/>
</dbReference>
<organism evidence="2 3">
    <name type="scientific">Pontibacter oryzae</name>
    <dbReference type="NCBI Taxonomy" id="2304593"/>
    <lineage>
        <taxon>Bacteria</taxon>
        <taxon>Pseudomonadati</taxon>
        <taxon>Bacteroidota</taxon>
        <taxon>Cytophagia</taxon>
        <taxon>Cytophagales</taxon>
        <taxon>Hymenobacteraceae</taxon>
        <taxon>Pontibacter</taxon>
    </lineage>
</organism>
<keyword evidence="3" id="KW-1185">Reference proteome</keyword>
<keyword evidence="1" id="KW-0732">Signal</keyword>
<proteinExistence type="predicted"/>
<dbReference type="OrthoDB" id="1114031at2"/>
<dbReference type="AlphaFoldDB" id="A0A399S871"/>
<dbReference type="Proteomes" id="UP000266005">
    <property type="component" value="Unassembled WGS sequence"/>
</dbReference>
<protein>
    <recommendedName>
        <fullName evidence="4">Lipoprotein</fullName>
    </recommendedName>
</protein>
<evidence type="ECO:0000313" key="3">
    <source>
        <dbReference type="Proteomes" id="UP000266005"/>
    </source>
</evidence>
<comment type="caution">
    <text evidence="2">The sequence shown here is derived from an EMBL/GenBank/DDBJ whole genome shotgun (WGS) entry which is preliminary data.</text>
</comment>